<dbReference type="EMBL" id="FNGM01000001">
    <property type="protein sequence ID" value="SDL03465.1"/>
    <property type="molecule type" value="Genomic_DNA"/>
</dbReference>
<evidence type="ECO:0000313" key="2">
    <source>
        <dbReference type="Proteomes" id="UP000182783"/>
    </source>
</evidence>
<protein>
    <submittedName>
        <fullName evidence="1">Uncharacterized protein</fullName>
    </submittedName>
</protein>
<evidence type="ECO:0000313" key="1">
    <source>
        <dbReference type="EMBL" id="SDL03465.1"/>
    </source>
</evidence>
<proteinExistence type="predicted"/>
<reference evidence="1 2" key="1">
    <citation type="submission" date="2016-10" db="EMBL/GenBank/DDBJ databases">
        <authorList>
            <person name="de Groot N.N."/>
        </authorList>
    </citation>
    <scope>NUCLEOTIDE SEQUENCE [LARGE SCALE GENOMIC DNA]</scope>
    <source>
        <strain evidence="1 2">CGMCC 1.10239</strain>
    </source>
</reference>
<gene>
    <name evidence="1" type="ORF">SAMN05216191_101543</name>
</gene>
<dbReference type="Proteomes" id="UP000182783">
    <property type="component" value="Unassembled WGS sequence"/>
</dbReference>
<dbReference type="AlphaFoldDB" id="A0A1G9GSG4"/>
<organism evidence="1 2">
    <name type="scientific">Paenibacillus jilunlii</name>
    <dbReference type="NCBI Taxonomy" id="682956"/>
    <lineage>
        <taxon>Bacteria</taxon>
        <taxon>Bacillati</taxon>
        <taxon>Bacillota</taxon>
        <taxon>Bacilli</taxon>
        <taxon>Bacillales</taxon>
        <taxon>Paenibacillaceae</taxon>
        <taxon>Paenibacillus</taxon>
    </lineage>
</organism>
<accession>A0A1G9GSG4</accession>
<sequence>MSIFMTNSFNLLQTTNKLKLLPLFDMMNEGIIKCSGKCSGKCTGN</sequence>
<name>A0A1G9GSG4_9BACL</name>